<reference evidence="2 3" key="1">
    <citation type="journal article" date="2007" name="Nature">
        <title>Evolution of genes and genomes on the Drosophila phylogeny.</title>
        <authorList>
            <consortium name="Drosophila 12 Genomes Consortium"/>
            <person name="Clark A.G."/>
            <person name="Eisen M.B."/>
            <person name="Smith D.R."/>
            <person name="Bergman C.M."/>
            <person name="Oliver B."/>
            <person name="Markow T.A."/>
            <person name="Kaufman T.C."/>
            <person name="Kellis M."/>
            <person name="Gelbart W."/>
            <person name="Iyer V.N."/>
            <person name="Pollard D.A."/>
            <person name="Sackton T.B."/>
            <person name="Larracuente A.M."/>
            <person name="Singh N.D."/>
            <person name="Abad J.P."/>
            <person name="Abt D.N."/>
            <person name="Adryan B."/>
            <person name="Aguade M."/>
            <person name="Akashi H."/>
            <person name="Anderson W.W."/>
            <person name="Aquadro C.F."/>
            <person name="Ardell D.H."/>
            <person name="Arguello R."/>
            <person name="Artieri C.G."/>
            <person name="Barbash D.A."/>
            <person name="Barker D."/>
            <person name="Barsanti P."/>
            <person name="Batterham P."/>
            <person name="Batzoglou S."/>
            <person name="Begun D."/>
            <person name="Bhutkar A."/>
            <person name="Blanco E."/>
            <person name="Bosak S.A."/>
            <person name="Bradley R.K."/>
            <person name="Brand A.D."/>
            <person name="Brent M.R."/>
            <person name="Brooks A.N."/>
            <person name="Brown R.H."/>
            <person name="Butlin R.K."/>
            <person name="Caggese C."/>
            <person name="Calvi B.R."/>
            <person name="Bernardo de Carvalho A."/>
            <person name="Caspi A."/>
            <person name="Castrezana S."/>
            <person name="Celniker S.E."/>
            <person name="Chang J.L."/>
            <person name="Chapple C."/>
            <person name="Chatterji S."/>
            <person name="Chinwalla A."/>
            <person name="Civetta A."/>
            <person name="Clifton S.W."/>
            <person name="Comeron J.M."/>
            <person name="Costello J.C."/>
            <person name="Coyne J.A."/>
            <person name="Daub J."/>
            <person name="David R.G."/>
            <person name="Delcher A.L."/>
            <person name="Delehaunty K."/>
            <person name="Do C.B."/>
            <person name="Ebling H."/>
            <person name="Edwards K."/>
            <person name="Eickbush T."/>
            <person name="Evans J.D."/>
            <person name="Filipski A."/>
            <person name="Findeiss S."/>
            <person name="Freyhult E."/>
            <person name="Fulton L."/>
            <person name="Fulton R."/>
            <person name="Garcia A.C."/>
            <person name="Gardiner A."/>
            <person name="Garfield D.A."/>
            <person name="Garvin B.E."/>
            <person name="Gibson G."/>
            <person name="Gilbert D."/>
            <person name="Gnerre S."/>
            <person name="Godfrey J."/>
            <person name="Good R."/>
            <person name="Gotea V."/>
            <person name="Gravely B."/>
            <person name="Greenberg A.J."/>
            <person name="Griffiths-Jones S."/>
            <person name="Gross S."/>
            <person name="Guigo R."/>
            <person name="Gustafson E.A."/>
            <person name="Haerty W."/>
            <person name="Hahn M.W."/>
            <person name="Halligan D.L."/>
            <person name="Halpern A.L."/>
            <person name="Halter G.M."/>
            <person name="Han M.V."/>
            <person name="Heger A."/>
            <person name="Hillier L."/>
            <person name="Hinrichs A.S."/>
            <person name="Holmes I."/>
            <person name="Hoskins R.A."/>
            <person name="Hubisz M.J."/>
            <person name="Hultmark D."/>
            <person name="Huntley M.A."/>
            <person name="Jaffe D.B."/>
            <person name="Jagadeeshan S."/>
            <person name="Jeck W.R."/>
            <person name="Johnson J."/>
            <person name="Jones C.D."/>
            <person name="Jordan W.C."/>
            <person name="Karpen G.H."/>
            <person name="Kataoka E."/>
            <person name="Keightley P.D."/>
            <person name="Kheradpour P."/>
            <person name="Kirkness E.F."/>
            <person name="Koerich L.B."/>
            <person name="Kristiansen K."/>
            <person name="Kudrna D."/>
            <person name="Kulathinal R.J."/>
            <person name="Kumar S."/>
            <person name="Kwok R."/>
            <person name="Lander E."/>
            <person name="Langley C.H."/>
            <person name="Lapoint R."/>
            <person name="Lazzaro B.P."/>
            <person name="Lee S.J."/>
            <person name="Levesque L."/>
            <person name="Li R."/>
            <person name="Lin C.F."/>
            <person name="Lin M.F."/>
            <person name="Lindblad-Toh K."/>
            <person name="Llopart A."/>
            <person name="Long M."/>
            <person name="Low L."/>
            <person name="Lozovsky E."/>
            <person name="Lu J."/>
            <person name="Luo M."/>
            <person name="Machado C.A."/>
            <person name="Makalowski W."/>
            <person name="Marzo M."/>
            <person name="Matsuda M."/>
            <person name="Matzkin L."/>
            <person name="McAllister B."/>
            <person name="McBride C.S."/>
            <person name="McKernan B."/>
            <person name="McKernan K."/>
            <person name="Mendez-Lago M."/>
            <person name="Minx P."/>
            <person name="Mollenhauer M.U."/>
            <person name="Montooth K."/>
            <person name="Mount S.M."/>
            <person name="Mu X."/>
            <person name="Myers E."/>
            <person name="Negre B."/>
            <person name="Newfeld S."/>
            <person name="Nielsen R."/>
            <person name="Noor M.A."/>
            <person name="O'Grady P."/>
            <person name="Pachter L."/>
            <person name="Papaceit M."/>
            <person name="Parisi M.J."/>
            <person name="Parisi M."/>
            <person name="Parts L."/>
            <person name="Pedersen J.S."/>
            <person name="Pesole G."/>
            <person name="Phillippy A.M."/>
            <person name="Ponting C.P."/>
            <person name="Pop M."/>
            <person name="Porcelli D."/>
            <person name="Powell J.R."/>
            <person name="Prohaska S."/>
            <person name="Pruitt K."/>
            <person name="Puig M."/>
            <person name="Quesneville H."/>
            <person name="Ram K.R."/>
            <person name="Rand D."/>
            <person name="Rasmussen M.D."/>
            <person name="Reed L.K."/>
            <person name="Reenan R."/>
            <person name="Reily A."/>
            <person name="Remington K.A."/>
            <person name="Rieger T.T."/>
            <person name="Ritchie M.G."/>
            <person name="Robin C."/>
            <person name="Rogers Y.H."/>
            <person name="Rohde C."/>
            <person name="Rozas J."/>
            <person name="Rubenfield M.J."/>
            <person name="Ruiz A."/>
            <person name="Russo S."/>
            <person name="Salzberg S.L."/>
            <person name="Sanchez-Gracia A."/>
            <person name="Saranga D.J."/>
            <person name="Sato H."/>
            <person name="Schaeffer S.W."/>
            <person name="Schatz M.C."/>
            <person name="Schlenke T."/>
            <person name="Schwartz R."/>
            <person name="Segarra C."/>
            <person name="Singh R.S."/>
            <person name="Sirot L."/>
            <person name="Sirota M."/>
            <person name="Sisneros N.B."/>
            <person name="Smith C.D."/>
            <person name="Smith T.F."/>
            <person name="Spieth J."/>
            <person name="Stage D.E."/>
            <person name="Stark A."/>
            <person name="Stephan W."/>
            <person name="Strausberg R.L."/>
            <person name="Strempel S."/>
            <person name="Sturgill D."/>
            <person name="Sutton G."/>
            <person name="Sutton G.G."/>
            <person name="Tao W."/>
            <person name="Teichmann S."/>
            <person name="Tobari Y.N."/>
            <person name="Tomimura Y."/>
            <person name="Tsolas J.M."/>
            <person name="Valente V.L."/>
            <person name="Venter E."/>
            <person name="Venter J.C."/>
            <person name="Vicario S."/>
            <person name="Vieira F.G."/>
            <person name="Vilella A.J."/>
            <person name="Villasante A."/>
            <person name="Walenz B."/>
            <person name="Wang J."/>
            <person name="Wasserman M."/>
            <person name="Watts T."/>
            <person name="Wilson D."/>
            <person name="Wilson R.K."/>
            <person name="Wing R.A."/>
            <person name="Wolfner M.F."/>
            <person name="Wong A."/>
            <person name="Wong G.K."/>
            <person name="Wu C.I."/>
            <person name="Wu G."/>
            <person name="Yamamoto D."/>
            <person name="Yang H.P."/>
            <person name="Yang S.P."/>
            <person name="Yorke J.A."/>
            <person name="Yoshida K."/>
            <person name="Zdobnov E."/>
            <person name="Zhang P."/>
            <person name="Zhang Y."/>
            <person name="Zimin A.V."/>
            <person name="Baldwin J."/>
            <person name="Abdouelleil A."/>
            <person name="Abdulkadir J."/>
            <person name="Abebe A."/>
            <person name="Abera B."/>
            <person name="Abreu J."/>
            <person name="Acer S.C."/>
            <person name="Aftuck L."/>
            <person name="Alexander A."/>
            <person name="An P."/>
            <person name="Anderson E."/>
            <person name="Anderson S."/>
            <person name="Arachi H."/>
            <person name="Azer M."/>
            <person name="Bachantsang P."/>
            <person name="Barry A."/>
            <person name="Bayul T."/>
            <person name="Berlin A."/>
            <person name="Bessette D."/>
            <person name="Bloom T."/>
            <person name="Blye J."/>
            <person name="Boguslavskiy L."/>
            <person name="Bonnet C."/>
            <person name="Boukhgalter B."/>
            <person name="Bourzgui I."/>
            <person name="Brown A."/>
            <person name="Cahill P."/>
            <person name="Channer S."/>
            <person name="Cheshatsang Y."/>
            <person name="Chuda L."/>
            <person name="Citroen M."/>
            <person name="Collymore A."/>
            <person name="Cooke P."/>
            <person name="Costello M."/>
            <person name="D'Aco K."/>
            <person name="Daza R."/>
            <person name="De Haan G."/>
            <person name="DeGray S."/>
            <person name="DeMaso C."/>
            <person name="Dhargay N."/>
            <person name="Dooley K."/>
            <person name="Dooley E."/>
            <person name="Doricent M."/>
            <person name="Dorje P."/>
            <person name="Dorjee K."/>
            <person name="Dupes A."/>
            <person name="Elong R."/>
            <person name="Falk J."/>
            <person name="Farina A."/>
            <person name="Faro S."/>
            <person name="Ferguson D."/>
            <person name="Fisher S."/>
            <person name="Foley C.D."/>
            <person name="Franke A."/>
            <person name="Friedrich D."/>
            <person name="Gadbois L."/>
            <person name="Gearin G."/>
            <person name="Gearin C.R."/>
            <person name="Giannoukos G."/>
            <person name="Goode T."/>
            <person name="Graham J."/>
            <person name="Grandbois E."/>
            <person name="Grewal S."/>
            <person name="Gyaltsen K."/>
            <person name="Hafez N."/>
            <person name="Hagos B."/>
            <person name="Hall J."/>
            <person name="Henson C."/>
            <person name="Hollinger A."/>
            <person name="Honan T."/>
            <person name="Huard M.D."/>
            <person name="Hughes L."/>
            <person name="Hurhula B."/>
            <person name="Husby M.E."/>
            <person name="Kamat A."/>
            <person name="Kanga B."/>
            <person name="Kashin S."/>
            <person name="Khazanovich D."/>
            <person name="Kisner P."/>
            <person name="Lance K."/>
            <person name="Lara M."/>
            <person name="Lee W."/>
            <person name="Lennon N."/>
            <person name="Letendre F."/>
            <person name="LeVine R."/>
            <person name="Lipovsky A."/>
            <person name="Liu X."/>
            <person name="Liu J."/>
            <person name="Liu S."/>
            <person name="Lokyitsang T."/>
            <person name="Lokyitsang Y."/>
            <person name="Lubonja R."/>
            <person name="Lui A."/>
            <person name="MacDonald P."/>
            <person name="Magnisalis V."/>
            <person name="Maru K."/>
            <person name="Matthews C."/>
            <person name="McCusker W."/>
            <person name="McDonough S."/>
            <person name="Mehta T."/>
            <person name="Meldrim J."/>
            <person name="Meneus L."/>
            <person name="Mihai O."/>
            <person name="Mihalev A."/>
            <person name="Mihova T."/>
            <person name="Mittelman R."/>
            <person name="Mlenga V."/>
            <person name="Montmayeur A."/>
            <person name="Mulrain L."/>
            <person name="Navidi A."/>
            <person name="Naylor J."/>
            <person name="Negash T."/>
            <person name="Nguyen T."/>
            <person name="Nguyen N."/>
            <person name="Nicol R."/>
            <person name="Norbu C."/>
            <person name="Norbu N."/>
            <person name="Novod N."/>
            <person name="O'Neill B."/>
            <person name="Osman S."/>
            <person name="Markiewicz E."/>
            <person name="Oyono O.L."/>
            <person name="Patti C."/>
            <person name="Phunkhang P."/>
            <person name="Pierre F."/>
            <person name="Priest M."/>
            <person name="Raghuraman S."/>
            <person name="Rege F."/>
            <person name="Reyes R."/>
            <person name="Rise C."/>
            <person name="Rogov P."/>
            <person name="Ross K."/>
            <person name="Ryan E."/>
            <person name="Settipalli S."/>
            <person name="Shea T."/>
            <person name="Sherpa N."/>
            <person name="Shi L."/>
            <person name="Shih D."/>
            <person name="Sparrow T."/>
            <person name="Spaulding J."/>
            <person name="Stalker J."/>
            <person name="Stange-Thomann N."/>
            <person name="Stavropoulos S."/>
            <person name="Stone C."/>
            <person name="Strader C."/>
            <person name="Tesfaye S."/>
            <person name="Thomson T."/>
            <person name="Thoulutsang Y."/>
            <person name="Thoulutsang D."/>
            <person name="Topham K."/>
            <person name="Topping I."/>
            <person name="Tsamla T."/>
            <person name="Vassiliev H."/>
            <person name="Vo A."/>
            <person name="Wangchuk T."/>
            <person name="Wangdi T."/>
            <person name="Weiand M."/>
            <person name="Wilkinson J."/>
            <person name="Wilson A."/>
            <person name="Yadav S."/>
            <person name="Young G."/>
            <person name="Yu Q."/>
            <person name="Zembek L."/>
            <person name="Zhong D."/>
            <person name="Zimmer A."/>
            <person name="Zwirko Z."/>
            <person name="Jaffe D.B."/>
            <person name="Alvarez P."/>
            <person name="Brockman W."/>
            <person name="Butler J."/>
            <person name="Chin C."/>
            <person name="Gnerre S."/>
            <person name="Grabherr M."/>
            <person name="Kleber M."/>
            <person name="Mauceli E."/>
            <person name="MacCallum I."/>
        </authorList>
    </citation>
    <scope>NUCLEOTIDE SEQUENCE [LARGE SCALE GENOMIC DNA]</scope>
    <source>
        <strain evidence="3">Tucson 15081-1352.22</strain>
    </source>
</reference>
<organism evidence="2 3">
    <name type="scientific">Drosophila mojavensis</name>
    <name type="common">Fruit fly</name>
    <dbReference type="NCBI Taxonomy" id="7230"/>
    <lineage>
        <taxon>Eukaryota</taxon>
        <taxon>Metazoa</taxon>
        <taxon>Ecdysozoa</taxon>
        <taxon>Arthropoda</taxon>
        <taxon>Hexapoda</taxon>
        <taxon>Insecta</taxon>
        <taxon>Pterygota</taxon>
        <taxon>Neoptera</taxon>
        <taxon>Endopterygota</taxon>
        <taxon>Diptera</taxon>
        <taxon>Brachycera</taxon>
        <taxon>Muscomorpha</taxon>
        <taxon>Ephydroidea</taxon>
        <taxon>Drosophilidae</taxon>
        <taxon>Drosophila</taxon>
    </lineage>
</organism>
<dbReference type="HOGENOM" id="CLU_1715214_0_0_1"/>
<gene>
    <name evidence="2" type="primary">Dmoj\GI20325</name>
    <name evidence="2" type="ORF">Dmoj_GI20325</name>
</gene>
<sequence length="154" mass="17671">MKMQFPLKILLTMAGALIALNSLPSSWARSVTLPLTDAVRDPKSSDGFTAVTTALEAASLPMDHIRRPRELMSCQIALADVNVLHMPCDMDLPNLPTYIETLPNQCICAYNTRFHSEQEYRNFKILQLESFFFGQYAERIKRFELDPHQFDYRV</sequence>
<dbReference type="OrthoDB" id="7844201at2759"/>
<feature type="signal peptide" evidence="1">
    <location>
        <begin position="1"/>
        <end position="28"/>
    </location>
</feature>
<dbReference type="InterPro" id="IPR031931">
    <property type="entry name" value="DUF4768"/>
</dbReference>
<dbReference type="Pfam" id="PF15989">
    <property type="entry name" value="DUF4768"/>
    <property type="match status" value="1"/>
</dbReference>
<dbReference type="KEGG" id="dmo:Dmoj_GI20325"/>
<feature type="chain" id="PRO_5006456648" evidence="1">
    <location>
        <begin position="29"/>
        <end position="154"/>
    </location>
</feature>
<dbReference type="EMBL" id="CH933808">
    <property type="protein sequence ID" value="EDW09092.2"/>
    <property type="molecule type" value="Genomic_DNA"/>
</dbReference>
<accession>B4KPB6</accession>
<dbReference type="eggNOG" id="ENOG502T752">
    <property type="taxonomic scope" value="Eukaryota"/>
</dbReference>
<name>B4KPB6_DROMO</name>
<evidence type="ECO:0000256" key="1">
    <source>
        <dbReference type="SAM" id="SignalP"/>
    </source>
</evidence>
<evidence type="ECO:0000313" key="2">
    <source>
        <dbReference type="EMBL" id="EDW09092.2"/>
    </source>
</evidence>
<proteinExistence type="predicted"/>
<dbReference type="InParanoid" id="B4KPB6"/>
<keyword evidence="1" id="KW-0732">Signal</keyword>
<dbReference type="Proteomes" id="UP000009192">
    <property type="component" value="Unassembled WGS sequence"/>
</dbReference>
<evidence type="ECO:0000313" key="3">
    <source>
        <dbReference type="Proteomes" id="UP000009192"/>
    </source>
</evidence>
<keyword evidence="3" id="KW-1185">Reference proteome</keyword>
<dbReference type="AlphaFoldDB" id="B4KPB6"/>
<protein>
    <submittedName>
        <fullName evidence="2">Uncharacterized protein, isoform A</fullName>
    </submittedName>
</protein>